<evidence type="ECO:0000256" key="12">
    <source>
        <dbReference type="PROSITE-ProRule" id="PRU00076"/>
    </source>
</evidence>
<keyword evidence="4" id="KW-0677">Repeat</keyword>
<gene>
    <name evidence="19" type="primary">LOC108668700</name>
</gene>
<dbReference type="InterPro" id="IPR001791">
    <property type="entry name" value="Laminin_G"/>
</dbReference>
<evidence type="ECO:0000256" key="4">
    <source>
        <dbReference type="ARBA" id="ARBA00022737"/>
    </source>
</evidence>
<dbReference type="PROSITE" id="PS00232">
    <property type="entry name" value="CADHERIN_1"/>
    <property type="match status" value="3"/>
</dbReference>
<dbReference type="FunFam" id="2.60.40.60:FF:000112">
    <property type="entry name" value="neural-cadherin isoform X1"/>
    <property type="match status" value="1"/>
</dbReference>
<dbReference type="InterPro" id="IPR013320">
    <property type="entry name" value="ConA-like_dom_sf"/>
</dbReference>
<dbReference type="InterPro" id="IPR001881">
    <property type="entry name" value="EGF-like_Ca-bd_dom"/>
</dbReference>
<proteinExistence type="predicted"/>
<feature type="domain" description="Laminin G" evidence="15">
    <location>
        <begin position="1229"/>
        <end position="1435"/>
    </location>
</feature>
<dbReference type="Gene3D" id="2.10.25.10">
    <property type="entry name" value="Laminin"/>
    <property type="match status" value="3"/>
</dbReference>
<dbReference type="Gene3D" id="2.60.40.60">
    <property type="entry name" value="Cadherins"/>
    <property type="match status" value="7"/>
</dbReference>
<dbReference type="PROSITE" id="PS50268">
    <property type="entry name" value="CADHERIN_2"/>
    <property type="match status" value="6"/>
</dbReference>
<dbReference type="SMART" id="SM00112">
    <property type="entry name" value="CA"/>
    <property type="match status" value="6"/>
</dbReference>
<dbReference type="InterPro" id="IPR018097">
    <property type="entry name" value="EGF_Ca-bd_CS"/>
</dbReference>
<keyword evidence="6" id="KW-0130">Cell adhesion</keyword>
<comment type="caution">
    <text evidence="12">Lacks conserved residue(s) required for the propagation of feature annotation.</text>
</comment>
<dbReference type="FunFam" id="2.10.25.10:FF:000031">
    <property type="entry name" value="neurogenic locus notch homolog protein 3"/>
    <property type="match status" value="1"/>
</dbReference>
<dbReference type="GO" id="GO:0048589">
    <property type="term" value="P:developmental growth"/>
    <property type="evidence" value="ECO:0007669"/>
    <property type="project" value="UniProtKB-ARBA"/>
</dbReference>
<dbReference type="GO" id="GO:0008013">
    <property type="term" value="F:beta-catenin binding"/>
    <property type="evidence" value="ECO:0007669"/>
    <property type="project" value="TreeGrafter"/>
</dbReference>
<comment type="subcellular location">
    <subcellularLocation>
        <location evidence="1">Membrane</location>
        <topology evidence="1">Single-pass membrane protein</topology>
    </subcellularLocation>
</comment>
<evidence type="ECO:0000256" key="7">
    <source>
        <dbReference type="ARBA" id="ARBA00022989"/>
    </source>
</evidence>
<dbReference type="InterPro" id="IPR000152">
    <property type="entry name" value="EGF-type_Asp/Asn_hydroxyl_site"/>
</dbReference>
<feature type="disulfide bond" evidence="12">
    <location>
        <begin position="1212"/>
        <end position="1221"/>
    </location>
</feature>
<keyword evidence="8 14" id="KW-0472">Membrane</keyword>
<dbReference type="InterPro" id="IPR015919">
    <property type="entry name" value="Cadherin-like_sf"/>
</dbReference>
<dbReference type="InterPro" id="IPR026823">
    <property type="entry name" value="cEGF"/>
</dbReference>
<dbReference type="InterPro" id="IPR020894">
    <property type="entry name" value="Cadherin_CS"/>
</dbReference>
<dbReference type="Gene3D" id="2.60.120.200">
    <property type="match status" value="1"/>
</dbReference>
<dbReference type="PROSITE" id="PS00010">
    <property type="entry name" value="ASX_HYDROXYL"/>
    <property type="match status" value="1"/>
</dbReference>
<keyword evidence="3 14" id="KW-0812">Transmembrane</keyword>
<dbReference type="KEGG" id="hazt:108668700"/>
<evidence type="ECO:0000256" key="10">
    <source>
        <dbReference type="ARBA" id="ARBA00023180"/>
    </source>
</evidence>
<evidence type="ECO:0000256" key="1">
    <source>
        <dbReference type="ARBA" id="ARBA00004167"/>
    </source>
</evidence>
<dbReference type="PANTHER" id="PTHR24027:SF438">
    <property type="entry name" value="CADHERIN 23"/>
    <property type="match status" value="1"/>
</dbReference>
<evidence type="ECO:0000259" key="15">
    <source>
        <dbReference type="PROSITE" id="PS50025"/>
    </source>
</evidence>
<dbReference type="PROSITE" id="PS01187">
    <property type="entry name" value="EGF_CA"/>
    <property type="match status" value="1"/>
</dbReference>
<feature type="non-terminal residue" evidence="19">
    <location>
        <position position="1676"/>
    </location>
</feature>
<evidence type="ECO:0000256" key="2">
    <source>
        <dbReference type="ARBA" id="ARBA00022536"/>
    </source>
</evidence>
<keyword evidence="18" id="KW-1185">Reference proteome</keyword>
<evidence type="ECO:0000313" key="19">
    <source>
        <dbReference type="RefSeq" id="XP_047735801.1"/>
    </source>
</evidence>
<feature type="transmembrane region" description="Helical" evidence="14">
    <location>
        <begin position="1636"/>
        <end position="1660"/>
    </location>
</feature>
<dbReference type="InterPro" id="IPR039808">
    <property type="entry name" value="Cadherin"/>
</dbReference>
<evidence type="ECO:0000259" key="17">
    <source>
        <dbReference type="PROSITE" id="PS50268"/>
    </source>
</evidence>
<dbReference type="RefSeq" id="XP_047735801.1">
    <property type="nucleotide sequence ID" value="XM_047879845.1"/>
</dbReference>
<protein>
    <submittedName>
        <fullName evidence="19">Neural-cadherin 2</fullName>
    </submittedName>
</protein>
<evidence type="ECO:0000259" key="16">
    <source>
        <dbReference type="PROSITE" id="PS50026"/>
    </source>
</evidence>
<dbReference type="InterPro" id="IPR002126">
    <property type="entry name" value="Cadherin-like_dom"/>
</dbReference>
<keyword evidence="5 11" id="KW-0106">Calcium</keyword>
<feature type="domain" description="Cadherin" evidence="17">
    <location>
        <begin position="780"/>
        <end position="870"/>
    </location>
</feature>
<dbReference type="Proteomes" id="UP000694843">
    <property type="component" value="Unplaced"/>
</dbReference>
<accession>A0A979FFW1</accession>
<evidence type="ECO:0000313" key="18">
    <source>
        <dbReference type="Proteomes" id="UP000694843"/>
    </source>
</evidence>
<dbReference type="SUPFAM" id="SSF57196">
    <property type="entry name" value="EGF/Laminin"/>
    <property type="match status" value="2"/>
</dbReference>
<keyword evidence="10" id="KW-0325">Glycoprotein</keyword>
<name>A0A979FFW1_HYAAZ</name>
<keyword evidence="9 12" id="KW-1015">Disulfide bond</keyword>
<organism evidence="18 19">
    <name type="scientific">Hyalella azteca</name>
    <name type="common">Amphipod</name>
    <dbReference type="NCBI Taxonomy" id="294128"/>
    <lineage>
        <taxon>Eukaryota</taxon>
        <taxon>Metazoa</taxon>
        <taxon>Ecdysozoa</taxon>
        <taxon>Arthropoda</taxon>
        <taxon>Crustacea</taxon>
        <taxon>Multicrustacea</taxon>
        <taxon>Malacostraca</taxon>
        <taxon>Eumalacostraca</taxon>
        <taxon>Peracarida</taxon>
        <taxon>Amphipoda</taxon>
        <taxon>Senticaudata</taxon>
        <taxon>Talitrida</taxon>
        <taxon>Talitroidea</taxon>
        <taxon>Hyalellidae</taxon>
        <taxon>Hyalella</taxon>
    </lineage>
</organism>
<evidence type="ECO:0000256" key="3">
    <source>
        <dbReference type="ARBA" id="ARBA00022692"/>
    </source>
</evidence>
<feature type="domain" description="Cadherin" evidence="17">
    <location>
        <begin position="653"/>
        <end position="757"/>
    </location>
</feature>
<feature type="domain" description="Cadherin" evidence="17">
    <location>
        <begin position="424"/>
        <end position="535"/>
    </location>
</feature>
<feature type="region of interest" description="Disordered" evidence="13">
    <location>
        <begin position="1138"/>
        <end position="1169"/>
    </location>
</feature>
<dbReference type="PANTHER" id="PTHR24027">
    <property type="entry name" value="CADHERIN-23"/>
    <property type="match status" value="1"/>
</dbReference>
<evidence type="ECO:0000256" key="5">
    <source>
        <dbReference type="ARBA" id="ARBA00022837"/>
    </source>
</evidence>
<dbReference type="SMART" id="SM00179">
    <property type="entry name" value="EGF_CA"/>
    <property type="match status" value="3"/>
</dbReference>
<dbReference type="GO" id="GO:0005509">
    <property type="term" value="F:calcium ion binding"/>
    <property type="evidence" value="ECO:0007669"/>
    <property type="project" value="UniProtKB-UniRule"/>
</dbReference>
<dbReference type="CDD" id="cd00110">
    <property type="entry name" value="LamG"/>
    <property type="match status" value="1"/>
</dbReference>
<dbReference type="CDD" id="cd11304">
    <property type="entry name" value="Cadherin_repeat"/>
    <property type="match status" value="6"/>
</dbReference>
<dbReference type="SUPFAM" id="SSF49899">
    <property type="entry name" value="Concanavalin A-like lectins/glucanases"/>
    <property type="match status" value="1"/>
</dbReference>
<dbReference type="SMART" id="SM00282">
    <property type="entry name" value="LamG"/>
    <property type="match status" value="1"/>
</dbReference>
<feature type="compositionally biased region" description="Basic and acidic residues" evidence="13">
    <location>
        <begin position="1342"/>
        <end position="1362"/>
    </location>
</feature>
<evidence type="ECO:0000256" key="9">
    <source>
        <dbReference type="ARBA" id="ARBA00023157"/>
    </source>
</evidence>
<feature type="domain" description="EGF-like" evidence="16">
    <location>
        <begin position="1585"/>
        <end position="1621"/>
    </location>
</feature>
<dbReference type="Pfam" id="PF02210">
    <property type="entry name" value="Laminin_G_2"/>
    <property type="match status" value="1"/>
</dbReference>
<dbReference type="GeneID" id="108668700"/>
<dbReference type="GO" id="GO:0007156">
    <property type="term" value="P:homophilic cell adhesion via plasma membrane adhesion molecules"/>
    <property type="evidence" value="ECO:0007669"/>
    <property type="project" value="InterPro"/>
</dbReference>
<dbReference type="FunFam" id="2.60.40.60:FF:000039">
    <property type="entry name" value="FAT atypical cadherin 3"/>
    <property type="match status" value="1"/>
</dbReference>
<dbReference type="PROSITE" id="PS01186">
    <property type="entry name" value="EGF_2"/>
    <property type="match status" value="1"/>
</dbReference>
<feature type="domain" description="Cadherin" evidence="17">
    <location>
        <begin position="338"/>
        <end position="423"/>
    </location>
</feature>
<dbReference type="OrthoDB" id="6252479at2759"/>
<dbReference type="GO" id="GO:0016342">
    <property type="term" value="C:catenin complex"/>
    <property type="evidence" value="ECO:0007669"/>
    <property type="project" value="TreeGrafter"/>
</dbReference>
<dbReference type="InterPro" id="IPR000742">
    <property type="entry name" value="EGF"/>
</dbReference>
<dbReference type="GO" id="GO:0001736">
    <property type="term" value="P:establishment of planar polarity"/>
    <property type="evidence" value="ECO:0007669"/>
    <property type="project" value="UniProtKB-ARBA"/>
</dbReference>
<dbReference type="PROSITE" id="PS50026">
    <property type="entry name" value="EGF_3"/>
    <property type="match status" value="2"/>
</dbReference>
<evidence type="ECO:0000256" key="13">
    <source>
        <dbReference type="SAM" id="MobiDB-lite"/>
    </source>
</evidence>
<feature type="disulfide bond" evidence="12">
    <location>
        <begin position="1611"/>
        <end position="1620"/>
    </location>
</feature>
<dbReference type="SMART" id="SM00181">
    <property type="entry name" value="EGF"/>
    <property type="match status" value="3"/>
</dbReference>
<keyword evidence="2 12" id="KW-0245">EGF-like domain</keyword>
<dbReference type="CDD" id="cd00054">
    <property type="entry name" value="EGF_CA"/>
    <property type="match status" value="2"/>
</dbReference>
<dbReference type="PROSITE" id="PS50025">
    <property type="entry name" value="LAM_G_DOMAIN"/>
    <property type="match status" value="1"/>
</dbReference>
<reference evidence="19" key="1">
    <citation type="submission" date="2025-08" db="UniProtKB">
        <authorList>
            <consortium name="RefSeq"/>
        </authorList>
    </citation>
    <scope>IDENTIFICATION</scope>
    <source>
        <tissue evidence="19">Whole organism</tissue>
    </source>
</reference>
<dbReference type="Pfam" id="PF12662">
    <property type="entry name" value="cEGF"/>
    <property type="match status" value="1"/>
</dbReference>
<feature type="domain" description="Cadherin" evidence="17">
    <location>
        <begin position="536"/>
        <end position="652"/>
    </location>
</feature>
<dbReference type="OMA" id="FICSELM"/>
<dbReference type="GO" id="GO:0048513">
    <property type="term" value="P:animal organ development"/>
    <property type="evidence" value="ECO:0007669"/>
    <property type="project" value="UniProtKB-ARBA"/>
</dbReference>
<evidence type="ECO:0000256" key="6">
    <source>
        <dbReference type="ARBA" id="ARBA00022889"/>
    </source>
</evidence>
<dbReference type="PRINTS" id="PR00205">
    <property type="entry name" value="CADHERIN"/>
</dbReference>
<feature type="domain" description="EGF-like" evidence="16">
    <location>
        <begin position="1186"/>
        <end position="1222"/>
    </location>
</feature>
<dbReference type="Pfam" id="PF00008">
    <property type="entry name" value="EGF"/>
    <property type="match status" value="1"/>
</dbReference>
<dbReference type="GO" id="GO:0016477">
    <property type="term" value="P:cell migration"/>
    <property type="evidence" value="ECO:0007669"/>
    <property type="project" value="TreeGrafter"/>
</dbReference>
<evidence type="ECO:0000256" key="11">
    <source>
        <dbReference type="PROSITE-ProRule" id="PRU00043"/>
    </source>
</evidence>
<dbReference type="GO" id="GO:0007163">
    <property type="term" value="P:establishment or maintenance of cell polarity"/>
    <property type="evidence" value="ECO:0007669"/>
    <property type="project" value="UniProtKB-ARBA"/>
</dbReference>
<keyword evidence="7 14" id="KW-1133">Transmembrane helix</keyword>
<dbReference type="PROSITE" id="PS00022">
    <property type="entry name" value="EGF_1"/>
    <property type="match status" value="2"/>
</dbReference>
<dbReference type="Pfam" id="PF00028">
    <property type="entry name" value="Cadherin"/>
    <property type="match status" value="3"/>
</dbReference>
<evidence type="ECO:0000256" key="8">
    <source>
        <dbReference type="ARBA" id="ARBA00023136"/>
    </source>
</evidence>
<sequence length="1676" mass="180735">MGTGDGETKLQRIKKGDVPGRDGLVVQLDEVTQLMSGQSVQFSQKNYVVQVSEAAAPGTILLLQAVSPHEEAAVLYKLVSDSASPLFRVDPQSGALQLLGPLDFEYQTQHNLTVIATSKDEIGSNEAHVTVEVLDANDHSPVFAVQRHEAQITEEDNHNLPRPVFTVTATDGDKGEWGVLRYSISGDGTAASDNFPSSDHFPGMKISAASSSIEYGPKRRGKMHRDGAAQHKPNTERRVATLFMKNEGHYRSPPLLDPGGVAVNGANASIASHQIDLNSHILAVNSDSSAINRTNIAGKVRFSTYNIPESAVHNSNRVVEGLSKTLHNTVPSEGNHNFSSIDPDLLSENEHFHDTHSSKKRKEAAFIIDPVTGTINVMQPLDRDPPHGRATWRLVVTASDGELQADTEVVVNLKDINDNAPVFLTARVEATVIENSPSGTPVVTITAEDFDDKNEGSNSKLIYSLQKNAVDEETGLAIFTVNASTGSISTAMCCLDRERASHYSLTVAATDGGGLQGSCEVLVLVADENDVPPRWGRAEWTVEVTEGAPLDQVLATLTVKDPDTRNSLAYRVAPDSGRGWQMVKIEGRTAGDGAELRSLVPLDYENPDLKDGLRFQVQVTDQGTDAWENKYRVGEATVIVRILDVNDNAPSFENVQQSVRISEDAHLGTVVAKVPAFDLDENRNGLVRYSLAGRRGSSPHFGIDHTGTIRTIGLVDREAISKHSLVVHATDHGVPPRQSSATVTVEIDDVNDNAPIFTGPTYVNVHRKNIDGFTSFFNLTDPDDWSVGHGPPFSAQLDPRAPSFIRKAVSVTYKRDSAGGVGSIKIKRRLDMDAPASLVVPVLTVDGGRPAMTGTVSLTIAVVSEDSPIAVRDVTLVVLNSEMEIGQAIPLGSVSSKESKAEYSWSRSHKYFVLDKRSGNLFAEAATPSGSYGLSIAIYEPPAPDVQASLNVAVGRQARHQALHSTPIDVAAKPAALIDTTQTGTSLLNALEVTLTRLRWRASHGFSLNLTAAEFLTHEPRTPSVKVVSLEGIRQNSDEHVSRVWLADSTKTSLELFVALNKAQIEEHLGLSILGSGMSRAGTLDCGRSCECCCSPRTVLSEGYSITQTLTATFVGPILSLDSNCKCISNSTASEVNPTLDDQIGGTSGLSPRLAGEQSLNDQRQEGAATRAPYAHAMRNKRVNGKLVDCNENTCLNGGKCLPSAPGYKCVCPDHTIGPRCKILTRHFAGSDARGSGSWLWLRPLNPCSKLQLRFFLLTDSKNGTVLSSVEKQGNRRVGLVLQLTEGKPLFRLSLNSAAVDVSVNTSLADLRWHRVDIFWRNKTVEMIIDNCVGQPPENTTEEDRGPGLEEDRGPGLEEDRGPGLAKQFYCRNAVHAQDLTGQLNTRGAPLQLGAMDASSSDALHENNGDKQSYFKGCLRNIRLNGELIATSAACPLRFGNVLELTADDGDRELQRLSQEEEMSSLAAPMQWRDEHLWGADAPHPGGKSPRSVGEKPVIHTNFKEGCLDDVRVSGRRLPMPPALNATRWGAVEAALDLASGCVPPSACVNVTCSPPYKCLDTWKQFKCGCGEGFQLSPDGSSCLDVDECRYEPCLNFASCSNSVPGYHCSCTSGYAGHNCEQQAGPLAFPLGGLPVLLAFTFSLATVLGLLAIAVSTYFLRRRKLELKTTSVDGTA</sequence>
<feature type="domain" description="Cadherin" evidence="17">
    <location>
        <begin position="43"/>
        <end position="143"/>
    </location>
</feature>
<dbReference type="SUPFAM" id="SSF49313">
    <property type="entry name" value="Cadherin-like"/>
    <property type="match status" value="6"/>
</dbReference>
<dbReference type="GO" id="GO:0045296">
    <property type="term" value="F:cadherin binding"/>
    <property type="evidence" value="ECO:0007669"/>
    <property type="project" value="TreeGrafter"/>
</dbReference>
<evidence type="ECO:0000256" key="14">
    <source>
        <dbReference type="SAM" id="Phobius"/>
    </source>
</evidence>
<feature type="region of interest" description="Disordered" evidence="13">
    <location>
        <begin position="1331"/>
        <end position="1362"/>
    </location>
</feature>